<dbReference type="GO" id="GO:0005737">
    <property type="term" value="C:cytoplasm"/>
    <property type="evidence" value="ECO:0007669"/>
    <property type="project" value="TreeGrafter"/>
</dbReference>
<accession>A0A934IP54</accession>
<evidence type="ECO:0000259" key="5">
    <source>
        <dbReference type="PROSITE" id="PS51903"/>
    </source>
</evidence>
<reference evidence="6" key="1">
    <citation type="submission" date="2020-12" db="EMBL/GenBank/DDBJ databases">
        <title>Bacterial taxonomy.</title>
        <authorList>
            <person name="Pan X."/>
        </authorList>
    </citation>
    <scope>NUCLEOTIDE SEQUENCE</scope>
    <source>
        <strain evidence="6">B2012</strain>
    </source>
</reference>
<dbReference type="GO" id="GO:0034605">
    <property type="term" value="P:cellular response to heat"/>
    <property type="evidence" value="ECO:0007669"/>
    <property type="project" value="TreeGrafter"/>
</dbReference>
<dbReference type="InterPro" id="IPR004176">
    <property type="entry name" value="Clp_R_N"/>
</dbReference>
<dbReference type="SUPFAM" id="SSF52540">
    <property type="entry name" value="P-loop containing nucleoside triphosphate hydrolases"/>
    <property type="match status" value="1"/>
</dbReference>
<comment type="caution">
    <text evidence="6">The sequence shown here is derived from an EMBL/GenBank/DDBJ whole genome shotgun (WGS) entry which is preliminary data.</text>
</comment>
<keyword evidence="3" id="KW-0067">ATP-binding</keyword>
<dbReference type="CDD" id="cd00009">
    <property type="entry name" value="AAA"/>
    <property type="match status" value="1"/>
</dbReference>
<evidence type="ECO:0000313" key="7">
    <source>
        <dbReference type="Proteomes" id="UP000609531"/>
    </source>
</evidence>
<proteinExistence type="inferred from homology"/>
<comment type="similarity">
    <text evidence="1">Belongs to the ClpA/ClpB family.</text>
</comment>
<name>A0A934IP54_9HYPH</name>
<organism evidence="6 7">
    <name type="scientific">Acuticoccus mangrovi</name>
    <dbReference type="NCBI Taxonomy" id="2796142"/>
    <lineage>
        <taxon>Bacteria</taxon>
        <taxon>Pseudomonadati</taxon>
        <taxon>Pseudomonadota</taxon>
        <taxon>Alphaproteobacteria</taxon>
        <taxon>Hyphomicrobiales</taxon>
        <taxon>Amorphaceae</taxon>
        <taxon>Acuticoccus</taxon>
    </lineage>
</organism>
<dbReference type="AlphaFoldDB" id="A0A934IP54"/>
<dbReference type="EMBL" id="JAEKJA010000027">
    <property type="protein sequence ID" value="MBJ3778486.1"/>
    <property type="molecule type" value="Genomic_DNA"/>
</dbReference>
<dbReference type="Proteomes" id="UP000609531">
    <property type="component" value="Unassembled WGS sequence"/>
</dbReference>
<dbReference type="PROSITE" id="PS51903">
    <property type="entry name" value="CLP_R"/>
    <property type="match status" value="1"/>
</dbReference>
<keyword evidence="7" id="KW-1185">Reference proteome</keyword>
<protein>
    <submittedName>
        <fullName evidence="6">ATP-dependent chaperone ClpB</fullName>
    </submittedName>
</protein>
<dbReference type="InterPro" id="IPR036628">
    <property type="entry name" value="Clp_N_dom_sf"/>
</dbReference>
<dbReference type="InterPro" id="IPR027417">
    <property type="entry name" value="P-loop_NTPase"/>
</dbReference>
<evidence type="ECO:0000256" key="2">
    <source>
        <dbReference type="ARBA" id="ARBA00022741"/>
    </source>
</evidence>
<dbReference type="GO" id="GO:0016887">
    <property type="term" value="F:ATP hydrolysis activity"/>
    <property type="evidence" value="ECO:0007669"/>
    <property type="project" value="TreeGrafter"/>
</dbReference>
<dbReference type="Gene3D" id="3.40.50.300">
    <property type="entry name" value="P-loop containing nucleotide triphosphate hydrolases"/>
    <property type="match status" value="1"/>
</dbReference>
<dbReference type="Pfam" id="PF02861">
    <property type="entry name" value="Clp_N"/>
    <property type="match status" value="1"/>
</dbReference>
<keyword evidence="4" id="KW-0677">Repeat</keyword>
<feature type="non-terminal residue" evidence="6">
    <location>
        <position position="255"/>
    </location>
</feature>
<feature type="domain" description="Clp R" evidence="5">
    <location>
        <begin position="3"/>
        <end position="148"/>
    </location>
</feature>
<evidence type="ECO:0000256" key="3">
    <source>
        <dbReference type="ARBA" id="ARBA00022840"/>
    </source>
</evidence>
<evidence type="ECO:0000313" key="6">
    <source>
        <dbReference type="EMBL" id="MBJ3778486.1"/>
    </source>
</evidence>
<keyword evidence="2" id="KW-0547">Nucleotide-binding</keyword>
<dbReference type="PANTHER" id="PTHR11638:SF18">
    <property type="entry name" value="HEAT SHOCK PROTEIN 104"/>
    <property type="match status" value="1"/>
</dbReference>
<sequence>MDIEKFSDRTRGFIQAAQTNAIGAGHQQFTPEHILKALLDDSEGLAAGLLEAAGARPRDALAATERALARMPKVEGPGAGQLHLVAPTVKVLNQAEELAKKAGDSYVTAERLLLALASEPSTEAFKILKAAGVTPQALEGAIAKLRKGRTADTASAEGQYDALKKYTRDLTEDARAGKLDPVIGRDEEIRRTIQVLSRRTKNNPILIGDPGVGKTAIAEGLAQRIVNGDVPESLKDKALLALDMGALIAGAKYRG</sequence>
<evidence type="ECO:0000256" key="4">
    <source>
        <dbReference type="PROSITE-ProRule" id="PRU01251"/>
    </source>
</evidence>
<gene>
    <name evidence="6" type="ORF">JCR33_22490</name>
</gene>
<dbReference type="RefSeq" id="WP_332461252.1">
    <property type="nucleotide sequence ID" value="NZ_JAEKJA010000027.1"/>
</dbReference>
<dbReference type="Gene3D" id="1.10.1780.10">
    <property type="entry name" value="Clp, N-terminal domain"/>
    <property type="match status" value="1"/>
</dbReference>
<dbReference type="SUPFAM" id="SSF81923">
    <property type="entry name" value="Double Clp-N motif"/>
    <property type="match status" value="1"/>
</dbReference>
<evidence type="ECO:0000256" key="1">
    <source>
        <dbReference type="ARBA" id="ARBA00008675"/>
    </source>
</evidence>
<dbReference type="InterPro" id="IPR050130">
    <property type="entry name" value="ClpA_ClpB"/>
</dbReference>
<dbReference type="PANTHER" id="PTHR11638">
    <property type="entry name" value="ATP-DEPENDENT CLP PROTEASE"/>
    <property type="match status" value="1"/>
</dbReference>
<dbReference type="GO" id="GO:0005524">
    <property type="term" value="F:ATP binding"/>
    <property type="evidence" value="ECO:0007669"/>
    <property type="project" value="UniProtKB-KW"/>
</dbReference>